<keyword evidence="2" id="KW-0472">Membrane</keyword>
<evidence type="ECO:0000256" key="2">
    <source>
        <dbReference type="SAM" id="Phobius"/>
    </source>
</evidence>
<evidence type="ECO:0000313" key="3">
    <source>
        <dbReference type="EMBL" id="CAE0310037.1"/>
    </source>
</evidence>
<accession>A0A7S3HZX8</accession>
<dbReference type="AlphaFoldDB" id="A0A7S3HZX8"/>
<name>A0A7S3HZX8_9SPIT</name>
<feature type="compositionally biased region" description="Acidic residues" evidence="1">
    <location>
        <begin position="126"/>
        <end position="137"/>
    </location>
</feature>
<gene>
    <name evidence="3" type="ORF">FEHR0123_LOCUS4953</name>
</gene>
<keyword evidence="2" id="KW-0812">Transmembrane</keyword>
<feature type="transmembrane region" description="Helical" evidence="2">
    <location>
        <begin position="88"/>
        <end position="109"/>
    </location>
</feature>
<reference evidence="3" key="1">
    <citation type="submission" date="2021-01" db="EMBL/GenBank/DDBJ databases">
        <authorList>
            <person name="Corre E."/>
            <person name="Pelletier E."/>
            <person name="Niang G."/>
            <person name="Scheremetjew M."/>
            <person name="Finn R."/>
            <person name="Kale V."/>
            <person name="Holt S."/>
            <person name="Cochrane G."/>
            <person name="Meng A."/>
            <person name="Brown T."/>
            <person name="Cohen L."/>
        </authorList>
    </citation>
    <scope>NUCLEOTIDE SEQUENCE</scope>
    <source>
        <strain evidence="3">Fehren 1</strain>
    </source>
</reference>
<evidence type="ECO:0000256" key="1">
    <source>
        <dbReference type="SAM" id="MobiDB-lite"/>
    </source>
</evidence>
<feature type="region of interest" description="Disordered" evidence="1">
    <location>
        <begin position="126"/>
        <end position="181"/>
    </location>
</feature>
<dbReference type="EMBL" id="HBIE01016005">
    <property type="protein sequence ID" value="CAE0310037.1"/>
    <property type="molecule type" value="Transcribed_RNA"/>
</dbReference>
<protein>
    <submittedName>
        <fullName evidence="3">Uncharacterized protein</fullName>
    </submittedName>
</protein>
<sequence length="181" mass="20585">MLMRITIASDGISKTTASFYKTAWLIWWVGNLLIWGILAFLWPFSYNGIGLEAYLFLWKDIALLGGYILAGVNFLFMLISAFSESKAWLYVFFILLIDGAGSYGSILFFEDAEKYYLHGQPVDEKVEIDEEEDTDDTDKDKDDDRDTDDEEPVVVDPLPEPEPVDPFADDSPFVDFSSITM</sequence>
<feature type="transmembrane region" description="Helical" evidence="2">
    <location>
        <begin position="61"/>
        <end position="82"/>
    </location>
</feature>
<organism evidence="3">
    <name type="scientific">Favella ehrenbergii</name>
    <dbReference type="NCBI Taxonomy" id="182087"/>
    <lineage>
        <taxon>Eukaryota</taxon>
        <taxon>Sar</taxon>
        <taxon>Alveolata</taxon>
        <taxon>Ciliophora</taxon>
        <taxon>Intramacronucleata</taxon>
        <taxon>Spirotrichea</taxon>
        <taxon>Choreotrichia</taxon>
        <taxon>Tintinnida</taxon>
        <taxon>Xystonellidae</taxon>
        <taxon>Favella</taxon>
    </lineage>
</organism>
<feature type="transmembrane region" description="Helical" evidence="2">
    <location>
        <begin position="25"/>
        <end position="49"/>
    </location>
</feature>
<keyword evidence="2" id="KW-1133">Transmembrane helix</keyword>
<proteinExistence type="predicted"/>